<organism evidence="15 16">
    <name type="scientific">Stachybotrys elegans</name>
    <dbReference type="NCBI Taxonomy" id="80388"/>
    <lineage>
        <taxon>Eukaryota</taxon>
        <taxon>Fungi</taxon>
        <taxon>Dikarya</taxon>
        <taxon>Ascomycota</taxon>
        <taxon>Pezizomycotina</taxon>
        <taxon>Sordariomycetes</taxon>
        <taxon>Hypocreomycetidae</taxon>
        <taxon>Hypocreales</taxon>
        <taxon>Stachybotryaceae</taxon>
        <taxon>Stachybotrys</taxon>
    </lineage>
</organism>
<dbReference type="SMART" id="SM00382">
    <property type="entry name" value="AAA"/>
    <property type="match status" value="2"/>
</dbReference>
<accession>A0A8K0SJ38</accession>
<dbReference type="PROSITE" id="PS50893">
    <property type="entry name" value="ABC_TRANSPORTER_2"/>
    <property type="match status" value="2"/>
</dbReference>
<keyword evidence="9 12" id="KW-0472">Membrane</keyword>
<dbReference type="SUPFAM" id="SSF90123">
    <property type="entry name" value="ABC transporter transmembrane region"/>
    <property type="match status" value="2"/>
</dbReference>
<evidence type="ECO:0000313" key="16">
    <source>
        <dbReference type="Proteomes" id="UP000813444"/>
    </source>
</evidence>
<dbReference type="PANTHER" id="PTHR24223:SF404">
    <property type="entry name" value="ABC MULTIDRUG TRANSPORTER (EUROFUNG)-RELATED"/>
    <property type="match status" value="1"/>
</dbReference>
<evidence type="ECO:0000256" key="5">
    <source>
        <dbReference type="ARBA" id="ARBA00022692"/>
    </source>
</evidence>
<feature type="transmembrane region" description="Helical" evidence="12">
    <location>
        <begin position="76"/>
        <end position="98"/>
    </location>
</feature>
<dbReference type="FunFam" id="1.20.1560.10:FF:000055">
    <property type="entry name" value="ABC multidrug transporter (Eurofung)"/>
    <property type="match status" value="1"/>
</dbReference>
<dbReference type="Gene3D" id="1.20.1560.10">
    <property type="entry name" value="ABC transporter type 1, transmembrane domain"/>
    <property type="match status" value="2"/>
</dbReference>
<feature type="transmembrane region" description="Helical" evidence="12">
    <location>
        <begin position="940"/>
        <end position="966"/>
    </location>
</feature>
<keyword evidence="6" id="KW-0547">Nucleotide-binding</keyword>
<evidence type="ECO:0000256" key="2">
    <source>
        <dbReference type="ARBA" id="ARBA00009726"/>
    </source>
</evidence>
<feature type="region of interest" description="Disordered" evidence="11">
    <location>
        <begin position="831"/>
        <end position="875"/>
    </location>
</feature>
<evidence type="ECO:0000256" key="7">
    <source>
        <dbReference type="ARBA" id="ARBA00022840"/>
    </source>
</evidence>
<dbReference type="EMBL" id="JAGPNK010000018">
    <property type="protein sequence ID" value="KAH7305472.1"/>
    <property type="molecule type" value="Genomic_DNA"/>
</dbReference>
<dbReference type="InterPro" id="IPR017871">
    <property type="entry name" value="ABC_transporter-like_CS"/>
</dbReference>
<feature type="transmembrane region" description="Helical" evidence="12">
    <location>
        <begin position="172"/>
        <end position="191"/>
    </location>
</feature>
<feature type="transmembrane region" description="Helical" evidence="12">
    <location>
        <begin position="320"/>
        <end position="340"/>
    </location>
</feature>
<dbReference type="PANTHER" id="PTHR24223">
    <property type="entry name" value="ATP-BINDING CASSETTE SUB-FAMILY C"/>
    <property type="match status" value="1"/>
</dbReference>
<keyword evidence="16" id="KW-1185">Reference proteome</keyword>
<keyword evidence="3" id="KW-0813">Transport</keyword>
<dbReference type="Pfam" id="PF00664">
    <property type="entry name" value="ABC_membrane"/>
    <property type="match status" value="2"/>
</dbReference>
<feature type="transmembrane region" description="Helical" evidence="12">
    <location>
        <begin position="1123"/>
        <end position="1145"/>
    </location>
</feature>
<feature type="transmembrane region" description="Helical" evidence="12">
    <location>
        <begin position="1042"/>
        <end position="1059"/>
    </location>
</feature>
<feature type="domain" description="ABC transmembrane type-1" evidence="14">
    <location>
        <begin position="903"/>
        <end position="1182"/>
    </location>
</feature>
<comment type="caution">
    <text evidence="15">The sequence shown here is derived from an EMBL/GenBank/DDBJ whole genome shotgun (WGS) entry which is preliminary data.</text>
</comment>
<dbReference type="PROSITE" id="PS50929">
    <property type="entry name" value="ABC_TM1F"/>
    <property type="match status" value="2"/>
</dbReference>
<evidence type="ECO:0000313" key="15">
    <source>
        <dbReference type="EMBL" id="KAH7305472.1"/>
    </source>
</evidence>
<name>A0A8K0SJ38_9HYPO</name>
<dbReference type="FunFam" id="3.40.50.300:FF:002145">
    <property type="entry name" value="ABC transporter (MsbA subfamily)"/>
    <property type="match status" value="1"/>
</dbReference>
<evidence type="ECO:0000256" key="9">
    <source>
        <dbReference type="ARBA" id="ARBA00023136"/>
    </source>
</evidence>
<dbReference type="FunFam" id="1.20.1560.10:FF:000066">
    <property type="entry name" value="ABC multidrug transporter (Eurofung)"/>
    <property type="match status" value="1"/>
</dbReference>
<dbReference type="Pfam" id="PF24357">
    <property type="entry name" value="TMD0_ABC"/>
    <property type="match status" value="1"/>
</dbReference>
<proteinExistence type="inferred from homology"/>
<evidence type="ECO:0000256" key="6">
    <source>
        <dbReference type="ARBA" id="ARBA00022741"/>
    </source>
</evidence>
<keyword evidence="15" id="KW-0378">Hydrolase</keyword>
<protein>
    <submittedName>
        <fullName evidence="15">P-loop containing nucleoside triphosphate hydrolase protein</fullName>
    </submittedName>
</protein>
<evidence type="ECO:0000256" key="3">
    <source>
        <dbReference type="ARBA" id="ARBA00022448"/>
    </source>
</evidence>
<dbReference type="PROSITE" id="PS00211">
    <property type="entry name" value="ABC_TRANSPORTER_1"/>
    <property type="match status" value="2"/>
</dbReference>
<keyword evidence="7" id="KW-0067">ATP-binding</keyword>
<keyword evidence="10" id="KW-0325">Glycoprotein</keyword>
<keyword evidence="8 12" id="KW-1133">Transmembrane helix</keyword>
<evidence type="ECO:0000256" key="12">
    <source>
        <dbReference type="SAM" id="Phobius"/>
    </source>
</evidence>
<comment type="similarity">
    <text evidence="2">Belongs to the ABC transporter superfamily. ABCC family. Conjugate transporter (TC 3.A.1.208) subfamily.</text>
</comment>
<dbReference type="GO" id="GO:0005524">
    <property type="term" value="F:ATP binding"/>
    <property type="evidence" value="ECO:0007669"/>
    <property type="project" value="UniProtKB-KW"/>
</dbReference>
<dbReference type="GO" id="GO:0140359">
    <property type="term" value="F:ABC-type transporter activity"/>
    <property type="evidence" value="ECO:0007669"/>
    <property type="project" value="InterPro"/>
</dbReference>
<dbReference type="SUPFAM" id="SSF52540">
    <property type="entry name" value="P-loop containing nucleoside triphosphate hydrolases"/>
    <property type="match status" value="2"/>
</dbReference>
<evidence type="ECO:0000256" key="10">
    <source>
        <dbReference type="ARBA" id="ARBA00023180"/>
    </source>
</evidence>
<dbReference type="InterPro" id="IPR044746">
    <property type="entry name" value="ABCC_6TM_D1"/>
</dbReference>
<dbReference type="Pfam" id="PF00005">
    <property type="entry name" value="ABC_tran"/>
    <property type="match status" value="2"/>
</dbReference>
<feature type="transmembrane region" description="Helical" evidence="12">
    <location>
        <begin position="45"/>
        <end position="64"/>
    </location>
</feature>
<feature type="transmembrane region" description="Helical" evidence="12">
    <location>
        <begin position="896"/>
        <end position="920"/>
    </location>
</feature>
<reference evidence="15" key="1">
    <citation type="journal article" date="2021" name="Nat. Commun.">
        <title>Genetic determinants of endophytism in the Arabidopsis root mycobiome.</title>
        <authorList>
            <person name="Mesny F."/>
            <person name="Miyauchi S."/>
            <person name="Thiergart T."/>
            <person name="Pickel B."/>
            <person name="Atanasova L."/>
            <person name="Karlsson M."/>
            <person name="Huettel B."/>
            <person name="Barry K.W."/>
            <person name="Haridas S."/>
            <person name="Chen C."/>
            <person name="Bauer D."/>
            <person name="Andreopoulos W."/>
            <person name="Pangilinan J."/>
            <person name="LaButti K."/>
            <person name="Riley R."/>
            <person name="Lipzen A."/>
            <person name="Clum A."/>
            <person name="Drula E."/>
            <person name="Henrissat B."/>
            <person name="Kohler A."/>
            <person name="Grigoriev I.V."/>
            <person name="Martin F.M."/>
            <person name="Hacquard S."/>
        </authorList>
    </citation>
    <scope>NUCLEOTIDE SEQUENCE</scope>
    <source>
        <strain evidence="15">MPI-CAGE-CH-0235</strain>
    </source>
</reference>
<keyword evidence="4" id="KW-1003">Cell membrane</keyword>
<feature type="domain" description="ABC transmembrane type-1" evidence="14">
    <location>
        <begin position="287"/>
        <end position="564"/>
    </location>
</feature>
<evidence type="ECO:0000256" key="11">
    <source>
        <dbReference type="SAM" id="MobiDB-lite"/>
    </source>
</evidence>
<dbReference type="GO" id="GO:0016887">
    <property type="term" value="F:ATP hydrolysis activity"/>
    <property type="evidence" value="ECO:0007669"/>
    <property type="project" value="InterPro"/>
</dbReference>
<evidence type="ECO:0000259" key="14">
    <source>
        <dbReference type="PROSITE" id="PS50929"/>
    </source>
</evidence>
<dbReference type="InterPro" id="IPR003593">
    <property type="entry name" value="AAA+_ATPase"/>
</dbReference>
<dbReference type="InterPro" id="IPR003439">
    <property type="entry name" value="ABC_transporter-like_ATP-bd"/>
</dbReference>
<keyword evidence="5 12" id="KW-0812">Transmembrane</keyword>
<dbReference type="CDD" id="cd18580">
    <property type="entry name" value="ABC_6TM_ABCC_D2"/>
    <property type="match status" value="1"/>
</dbReference>
<evidence type="ECO:0000256" key="8">
    <source>
        <dbReference type="ARBA" id="ARBA00022989"/>
    </source>
</evidence>
<dbReference type="InterPro" id="IPR044726">
    <property type="entry name" value="ABCC_6TM_D2"/>
</dbReference>
<dbReference type="Gene3D" id="3.40.50.300">
    <property type="entry name" value="P-loop containing nucleotide triphosphate hydrolases"/>
    <property type="match status" value="2"/>
</dbReference>
<feature type="compositionally biased region" description="Basic and acidic residues" evidence="11">
    <location>
        <begin position="850"/>
        <end position="870"/>
    </location>
</feature>
<dbReference type="InterPro" id="IPR056227">
    <property type="entry name" value="TMD0_ABC"/>
</dbReference>
<dbReference type="CDD" id="cd18579">
    <property type="entry name" value="ABC_6TM_ABCC_D1"/>
    <property type="match status" value="1"/>
</dbReference>
<dbReference type="GO" id="GO:0005886">
    <property type="term" value="C:plasma membrane"/>
    <property type="evidence" value="ECO:0007669"/>
    <property type="project" value="UniProtKB-SubCell"/>
</dbReference>
<dbReference type="CDD" id="cd03244">
    <property type="entry name" value="ABCC_MRP_domain2"/>
    <property type="match status" value="1"/>
</dbReference>
<evidence type="ECO:0000259" key="13">
    <source>
        <dbReference type="PROSITE" id="PS50893"/>
    </source>
</evidence>
<gene>
    <name evidence="15" type="ORF">B0I35DRAFT_516304</name>
</gene>
<feature type="transmembrane region" description="Helical" evidence="12">
    <location>
        <begin position="143"/>
        <end position="160"/>
    </location>
</feature>
<feature type="transmembrane region" description="Helical" evidence="12">
    <location>
        <begin position="277"/>
        <end position="300"/>
    </location>
</feature>
<dbReference type="InterPro" id="IPR036640">
    <property type="entry name" value="ABC1_TM_sf"/>
</dbReference>
<feature type="transmembrane region" description="Helical" evidence="12">
    <location>
        <begin position="417"/>
        <end position="437"/>
    </location>
</feature>
<feature type="transmembrane region" description="Helical" evidence="12">
    <location>
        <begin position="110"/>
        <end position="131"/>
    </location>
</feature>
<feature type="domain" description="ABC transporter" evidence="13">
    <location>
        <begin position="609"/>
        <end position="838"/>
    </location>
</feature>
<dbReference type="InterPro" id="IPR011527">
    <property type="entry name" value="ABC1_TM_dom"/>
</dbReference>
<dbReference type="Proteomes" id="UP000813444">
    <property type="component" value="Unassembled WGS sequence"/>
</dbReference>
<dbReference type="OrthoDB" id="6500128at2759"/>
<sequence length="1450" mass="159059">MTSSLFGSPAYRDALSCPASSDQDFGPRINPTCRAFDFTLAFEDAFFSLIVSAVFLAISPWRIWHLSRSSVKVASFRLALSKIAVIATLTVLHLAFTVVRLQSKDLYTPISSASGALSVIASFSSLCQSFFHDQRSVKPSDVLILYFSASFILGLPRLRTLWSLDAEDASKALWTLILIFTILAIVVESIHKTRALRPAYKLVTVEQTIGFWSRGFFVWLLPMFRAGYSTVLRLKDVPEVDIDLQEQTTRTDLRNSFGRSRAEKFRLLRTTLACNKAGLLLVVIPRIILSVFRFAIPFLIERAVAQLNSPNDETNRYFGQSLVGAFVLVYVGIAVSKAVYWHMAYRVLARIRAGLTGLIYQHTIHLRACDVQHSAALTLMGTDVERIVETLRLMHEIWASVPEIAVAVWLLSRQVSYAALLPVSVCLASIAATSLVAKRFGPAQRQWVEGVEKRVAATSDALGNIKTVKMLGFETHVSQMIRKLREIELQISSKFRTLLVWSIVLSNAPSDIAPFATLAVSAVIAITTSQSALQVSQVFSSLAIISMVTEPLVMFCQALPNFTQAVSCFGRIEKFLLLAPATQTPAEDSSPSLALDNLPRAATDSGSIFRFQNATISWGSEDGDAVLHDLTADIKPGFTAIIGPVGAGKTTLLSSLIGETFAAQGAMSNPLSYVAFSPQTPWIMDDTIARNITAGQGTDVDAKWMDICIDRCGLRADIESFPSGLQSPTGPNGSFLSGGQRQRVALARAMYSKRSVVILDDITSGFDPATSKEVVAQLFSRDGHFRKAGISVVLATHDMRLLHLMDNLIVLECGKIVRSGPSTDIVSQMPSLAADENGPNGAISQGSEVKSGEESRANDSTEERPPHDARATSLLDEQRQQGNWSVYRYYAGSAGIWPIASWVVCTLAGAVISTYTTIWVDEWISSSSGGESADNLGLYLSIYSLLVVATVASTLGECFVFIVTIIKNTASNLHSDLLNSTLKAPLSFFLETDTGSIVNRFSQDMNLIDMSLPLQAIQFMSGFAYCFVRLIVIAILGRYLAAAVPVMGLAVFLVQRYYLRTSRQVRLLEIETKAPLYTHFTDSIKGVATIRAYHLEDTFGERLGELLNQSQKPFYMLSLIQQWLTLVLDLMVGGLAVMLVAVALSLTGSRISAGALGVALVLSLQFNNLLSHTILAWTKFETSVGAVARVQQFVQTTPEEHVGTPVPAREWPVEGTVEFDGMTACYLPQGPPVVLDVNLKIESGEKLAICGPSGSGKSSLIMALLKLVEVREGRILVNGTDIAAFQNSDLRSHLNPIPQEPYFLPGTFKFNLDPHGQTDEATLISALKKVKLWEKVEAKGGLDTELVMSELSVGERQLLSLARAILVPSKILILDEAMSNVDENTEAFMQDIIMSEFKDRTIIAVMHRYSYINQFDKVLVMRKGRMVECDKPSVLLGRDSMFRKLYHSNY</sequence>
<evidence type="ECO:0000256" key="4">
    <source>
        <dbReference type="ARBA" id="ARBA00022475"/>
    </source>
</evidence>
<comment type="subcellular location">
    <subcellularLocation>
        <location evidence="1">Cell membrane</location>
        <topology evidence="1">Multi-pass membrane protein</topology>
    </subcellularLocation>
</comment>
<dbReference type="InterPro" id="IPR050173">
    <property type="entry name" value="ABC_transporter_C-like"/>
</dbReference>
<evidence type="ECO:0000256" key="1">
    <source>
        <dbReference type="ARBA" id="ARBA00004651"/>
    </source>
</evidence>
<feature type="domain" description="ABC transporter" evidence="13">
    <location>
        <begin position="1217"/>
        <end position="1448"/>
    </location>
</feature>
<dbReference type="InterPro" id="IPR027417">
    <property type="entry name" value="P-loop_NTPase"/>
</dbReference>